<dbReference type="Gene3D" id="3.40.50.720">
    <property type="entry name" value="NAD(P)-binding Rossmann-like Domain"/>
    <property type="match status" value="1"/>
</dbReference>
<dbReference type="InterPro" id="IPR004104">
    <property type="entry name" value="Gfo/Idh/MocA-like_OxRdtase_C"/>
</dbReference>
<dbReference type="GO" id="GO:0000166">
    <property type="term" value="F:nucleotide binding"/>
    <property type="evidence" value="ECO:0007669"/>
    <property type="project" value="InterPro"/>
</dbReference>
<evidence type="ECO:0000256" key="1">
    <source>
        <dbReference type="ARBA" id="ARBA00010928"/>
    </source>
</evidence>
<accession>A0A1H2TT29</accession>
<comment type="similarity">
    <text evidence="1">Belongs to the Gfo/Idh/MocA family.</text>
</comment>
<evidence type="ECO:0000256" key="2">
    <source>
        <dbReference type="ARBA" id="ARBA00023002"/>
    </source>
</evidence>
<reference evidence="5 6" key="1">
    <citation type="submission" date="2016-10" db="EMBL/GenBank/DDBJ databases">
        <authorList>
            <person name="de Groot N.N."/>
        </authorList>
    </citation>
    <scope>NUCLEOTIDE SEQUENCE [LARGE SCALE GENOMIC DNA]</scope>
    <source>
        <strain evidence="5 6">DSM 23126</strain>
    </source>
</reference>
<dbReference type="RefSeq" id="WP_091613325.1">
    <property type="nucleotide sequence ID" value="NZ_FNNC01000002.1"/>
</dbReference>
<keyword evidence="2" id="KW-0560">Oxidoreductase</keyword>
<dbReference type="InterPro" id="IPR030827">
    <property type="entry name" value="Myo_inos_IolG"/>
</dbReference>
<dbReference type="STRING" id="1122204.SAMN05421781_1563"/>
<organism evidence="5 6">
    <name type="scientific">Marinococcus luteus</name>
    <dbReference type="NCBI Taxonomy" id="1122204"/>
    <lineage>
        <taxon>Bacteria</taxon>
        <taxon>Bacillati</taxon>
        <taxon>Bacillota</taxon>
        <taxon>Bacilli</taxon>
        <taxon>Bacillales</taxon>
        <taxon>Bacillaceae</taxon>
        <taxon>Marinococcus</taxon>
    </lineage>
</organism>
<protein>
    <submittedName>
        <fullName evidence="5">Myo-inositol 2-dehydrogenase</fullName>
    </submittedName>
</protein>
<dbReference type="InterPro" id="IPR000683">
    <property type="entry name" value="Gfo/Idh/MocA-like_OxRdtase_N"/>
</dbReference>
<dbReference type="Gene3D" id="3.30.360.10">
    <property type="entry name" value="Dihydrodipicolinate Reductase, domain 2"/>
    <property type="match status" value="1"/>
</dbReference>
<sequence length="346" mass="38140">MAQNDIRVAVLGLGRLGLFHASNMMNKVKGAELILVCDPLADHAEMVSEQLGVERWTSDPEEVFADQEVDAVVIVTPTSTHADMITKAARSGKQIFVEKPLTSTVAEAEEVIKVVEQTGVVCQVGFMRRYDPGFHDAKERIEAGEIGKPIYFKGFSRDSGSPPASFIKNSGGIFLDCSIHDYDMARYLMGSEISSVSGHGRILINSFMEEYGDVDQAITYLEFENGGAGDVEASRTSPYGHDIRAEIIGTEGAIFVGSLRNSDVTVHSSSGSNHEIVPNFQTRFREAYILELEQFIKCVKGDQEPRVTSLDSKINMQVALAATESFKHNGERIYMKDVHQDKVYTD</sequence>
<keyword evidence="6" id="KW-1185">Reference proteome</keyword>
<feature type="domain" description="Gfo/Idh/MocA-like oxidoreductase N-terminal" evidence="3">
    <location>
        <begin position="6"/>
        <end position="126"/>
    </location>
</feature>
<dbReference type="InterPro" id="IPR036291">
    <property type="entry name" value="NAD(P)-bd_dom_sf"/>
</dbReference>
<dbReference type="NCBIfam" id="TIGR04380">
    <property type="entry name" value="myo_inos_iolG"/>
    <property type="match status" value="1"/>
</dbReference>
<name>A0A1H2TT29_9BACI</name>
<dbReference type="PANTHER" id="PTHR42840:SF3">
    <property type="entry name" value="BINDING ROSSMANN FOLD OXIDOREDUCTASE, PUTATIVE (AFU_ORTHOLOGUE AFUA_2G10240)-RELATED"/>
    <property type="match status" value="1"/>
</dbReference>
<gene>
    <name evidence="5" type="ORF">SAMN05421781_1563</name>
</gene>
<dbReference type="Pfam" id="PF02894">
    <property type="entry name" value="GFO_IDH_MocA_C"/>
    <property type="match status" value="1"/>
</dbReference>
<dbReference type="SUPFAM" id="SSF51735">
    <property type="entry name" value="NAD(P)-binding Rossmann-fold domains"/>
    <property type="match status" value="1"/>
</dbReference>
<dbReference type="OrthoDB" id="9815825at2"/>
<dbReference type="PANTHER" id="PTHR42840">
    <property type="entry name" value="NAD(P)-BINDING ROSSMANN-FOLD SUPERFAMILY PROTEIN-RELATED"/>
    <property type="match status" value="1"/>
</dbReference>
<dbReference type="SUPFAM" id="SSF55347">
    <property type="entry name" value="Glyceraldehyde-3-phosphate dehydrogenase-like, C-terminal domain"/>
    <property type="match status" value="1"/>
</dbReference>
<dbReference type="EMBL" id="FNNC01000002">
    <property type="protein sequence ID" value="SDW46927.1"/>
    <property type="molecule type" value="Genomic_DNA"/>
</dbReference>
<dbReference type="Pfam" id="PF01408">
    <property type="entry name" value="GFO_IDH_MocA"/>
    <property type="match status" value="1"/>
</dbReference>
<evidence type="ECO:0000259" key="3">
    <source>
        <dbReference type="Pfam" id="PF01408"/>
    </source>
</evidence>
<dbReference type="Proteomes" id="UP000199488">
    <property type="component" value="Unassembled WGS sequence"/>
</dbReference>
<dbReference type="AlphaFoldDB" id="A0A1H2TT29"/>
<feature type="domain" description="Gfo/Idh/MocA-like oxidoreductase C-terminal" evidence="4">
    <location>
        <begin position="138"/>
        <end position="329"/>
    </location>
</feature>
<evidence type="ECO:0000313" key="6">
    <source>
        <dbReference type="Proteomes" id="UP000199488"/>
    </source>
</evidence>
<evidence type="ECO:0000313" key="5">
    <source>
        <dbReference type="EMBL" id="SDW46927.1"/>
    </source>
</evidence>
<dbReference type="GO" id="GO:0016491">
    <property type="term" value="F:oxidoreductase activity"/>
    <property type="evidence" value="ECO:0007669"/>
    <property type="project" value="UniProtKB-KW"/>
</dbReference>
<proteinExistence type="inferred from homology"/>
<evidence type="ECO:0000259" key="4">
    <source>
        <dbReference type="Pfam" id="PF02894"/>
    </source>
</evidence>